<dbReference type="Gene3D" id="2.60.120.10">
    <property type="entry name" value="Jelly Rolls"/>
    <property type="match status" value="1"/>
</dbReference>
<dbReference type="InterPro" id="IPR011051">
    <property type="entry name" value="RmlC_Cupin_sf"/>
</dbReference>
<proteinExistence type="predicted"/>
<evidence type="ECO:0000259" key="1">
    <source>
        <dbReference type="Pfam" id="PF07883"/>
    </source>
</evidence>
<dbReference type="EMBL" id="CP120682">
    <property type="protein sequence ID" value="WKN38059.1"/>
    <property type="molecule type" value="Genomic_DNA"/>
</dbReference>
<protein>
    <submittedName>
        <fullName evidence="2">Cupin domain-containing protein</fullName>
    </submittedName>
</protein>
<reference evidence="2" key="1">
    <citation type="journal article" date="2023" name="Comput. Struct. Biotechnol. J.">
        <title>Discovery of a novel marine Bacteroidetes with a rich repertoire of carbohydrate-active enzymes.</title>
        <authorList>
            <person name="Chen B."/>
            <person name="Liu G."/>
            <person name="Chen Q."/>
            <person name="Wang H."/>
            <person name="Liu L."/>
            <person name="Tang K."/>
        </authorList>
    </citation>
    <scope>NUCLEOTIDE SEQUENCE</scope>
    <source>
        <strain evidence="2">TK19036</strain>
    </source>
</reference>
<dbReference type="InterPro" id="IPR014710">
    <property type="entry name" value="RmlC-like_jellyroll"/>
</dbReference>
<feature type="domain" description="Cupin type-2" evidence="1">
    <location>
        <begin position="49"/>
        <end position="114"/>
    </location>
</feature>
<reference evidence="2" key="2">
    <citation type="journal article" date="2024" name="Antonie Van Leeuwenhoek">
        <title>Roseihalotalea indica gen. nov., sp. nov., a halophilic Bacteroidetes from mesopelagic Southwest Indian Ocean with higher carbohydrate metabolic potential.</title>
        <authorList>
            <person name="Chen B."/>
            <person name="Zhang M."/>
            <person name="Lin D."/>
            <person name="Ye J."/>
            <person name="Tang K."/>
        </authorList>
    </citation>
    <scope>NUCLEOTIDE SEQUENCE</scope>
    <source>
        <strain evidence="2">TK19036</strain>
    </source>
</reference>
<organism evidence="2">
    <name type="scientific">Roseihalotalea indica</name>
    <dbReference type="NCBI Taxonomy" id="2867963"/>
    <lineage>
        <taxon>Bacteria</taxon>
        <taxon>Pseudomonadati</taxon>
        <taxon>Bacteroidota</taxon>
        <taxon>Cytophagia</taxon>
        <taxon>Cytophagales</taxon>
        <taxon>Catalimonadaceae</taxon>
        <taxon>Roseihalotalea</taxon>
    </lineage>
</organism>
<dbReference type="InterPro" id="IPR013096">
    <property type="entry name" value="Cupin_2"/>
</dbReference>
<evidence type="ECO:0000313" key="2">
    <source>
        <dbReference type="EMBL" id="WKN38059.1"/>
    </source>
</evidence>
<dbReference type="AlphaFoldDB" id="A0AA49GQI7"/>
<name>A0AA49GQI7_9BACT</name>
<dbReference type="SUPFAM" id="SSF51182">
    <property type="entry name" value="RmlC-like cupins"/>
    <property type="match status" value="1"/>
</dbReference>
<gene>
    <name evidence="2" type="ORF">K4G66_04985</name>
</gene>
<dbReference type="Pfam" id="PF07883">
    <property type="entry name" value="Cupin_2"/>
    <property type="match status" value="1"/>
</dbReference>
<sequence length="131" mass="14779">MNDTLTDNDSLKQIDMQEHRISPTNALHHLSQQSAEFATLFEHGTLSVEIYKPDSVDRQQPHERDEIYVVIAGKGDFYNDGKTTPFAPGDFLFVPAGVEHRFLNFTEDFATWVFFYGPSGGELPKKPGTES</sequence>
<accession>A0AA49GQI7</accession>